<dbReference type="Proteomes" id="UP000501648">
    <property type="component" value="Chromosome"/>
</dbReference>
<dbReference type="InterPro" id="IPR041203">
    <property type="entry name" value="Bact_A2M_MG5"/>
</dbReference>
<organism evidence="7 8">
    <name type="scientific">Herbaspirillum rubrisubalbicans Os34</name>
    <dbReference type="NCBI Taxonomy" id="1235827"/>
    <lineage>
        <taxon>Bacteria</taxon>
        <taxon>Pseudomonadati</taxon>
        <taxon>Pseudomonadota</taxon>
        <taxon>Betaproteobacteria</taxon>
        <taxon>Burkholderiales</taxon>
        <taxon>Oxalobacteraceae</taxon>
        <taxon>Herbaspirillum</taxon>
    </lineage>
</organism>
<dbReference type="Pfam" id="PF07703">
    <property type="entry name" value="A2M_BRD"/>
    <property type="match status" value="1"/>
</dbReference>
<evidence type="ECO:0000256" key="4">
    <source>
        <dbReference type="SAM" id="Phobius"/>
    </source>
</evidence>
<feature type="compositionally biased region" description="Polar residues" evidence="3">
    <location>
        <begin position="1927"/>
        <end position="1949"/>
    </location>
</feature>
<name>A0A6M3ZRY3_9BURK</name>
<keyword evidence="4" id="KW-0812">Transmembrane</keyword>
<sequence>MLQRPAGPNKNEEVPALLRTLLVVAKMIAMPLMLAWLPLAWILRQLLGHLQWQAPAWWCWMQQRFYHFAVIITRRPLRFMLLLILLVSLSVAAVLGYRWWQAQPRPVEVEVSIVAPGRTELEQEDPQARLPKPLQISFDHSVAPLADSGKDISQGITIKPALAGTWHWRDDKILTFTPTEDWPVGASYTVSWERSLVRPEIRLATYQASFQAPVFKIDAVGEQFYQDPVTPSIKQAVFELRFSHPVNTAELEKRIQLRLTQQGGVLGSSREDVRFTVSYDKLKLRAYIRSTPLAIPKEDSELGLSLVKGVTAARGGPSSEQAFARRVRVPGLYSLRVNDIQTRVATNDKGEPEQVLVLTTSATVHEREMKKAIRAWVLPKTQLDENGKPQPDEQEHRWRSDQITEAVLKRSRPLALEQVAAEFENTREHAFRYSADVGAQLYVQVQAGIQSFGGYLMSKPAGRVLGVPAFPAELKILSQGSLLALSGERKLAVLVRDLPGIKMEIGRVLPGQLQHLVSQADGDFSKPQFYGRFGQDNLVERFQSQIPLPQLAQGKAHYEAVDLSQYLKGDGQVRRGVFLVSISSYDPAAEKKARLDQQHKERQVGEAPASSDDEADDCEQDCEAGDNQAAQPETQTKSDQRLVVVTDLGIVLKRSLDGSQDVFVQSIYDGKPVEAAQVEVIGRNGQALMSQNTDAGGRVHFAKIDGMSRERAPLMILVRKGNDMSFLPLNKSDRALDMSRFDVGGARNAQVQDQVSAYLFSDRGIYRPGETMHFGLIVKSADWGSAINGLPLETELIDARGLTVKREKIKIPPGGFVEVTHTTQESAPTGSYSLNLYLVRDGKPGAQLGSTTVKVQEFQPDRMKLSTRLVNAEGPALSEGWIHPQQLKGQVSVQNLFGTPAENRRVTAQLSLAPAFPAFRQFPDYQFYDPQRATETYNEDLGEQSSDQKGEATFDLGLGRYTRATYRLQLLTRAYEAQGGRGVAAQASALVSEMPFLIGFKADGALDYVSRGARRTVSLLAINPKVERTKVSELRLRHIERKFVSVLTRQSNGSYRYESRKKEVLLDESPLNLPVSGYTLALDSAVPGNFSYVIRDAQGQELNRIDYAVAGQGNVSRNLERNAELQLSLNKKDYQPGEEIEVSIRAPYAGAGLITIERDRVFTHQWFRATTQSSVQKIRLPKDFEGNGYVSVQFIRDPSSDEIFMSPLSYGVVPFATSLASRTNKLALGVPDLVKPGQPLKIKLNAARPTRAVVFAVDEGILQVARYQSPEPLNFFFQKRMLEVSSAQILDLILPEFKRLIAASAPGGDSDGDATGNLNPFKRKHDKPAIYWSGIVEVKGSTELTYQVPDSFNGSLRVMAVAVDEKSIGTAQAKTLVRGDFVLSPNVPLAVAPGDEFDVSVGVANNVAGSGKDANVNVSLKTSPHLVLVAGTAGASQQVKIGEGREGVVSYRLRAVDGAQTMLGAASVQLNASIGGKQSRLVTELSVRPATARYTLVSAGAFKGTLDVPVKRQMYPQYRTLEVGVSGLPLVLAQGMSAYLTNFPHQCTEQMVSQAVAELVLSKRPEFARADASLLPARSLAETFGILRTRQNEEGGYGLWTASLQADEFASVYATHLLLEARERGEAVPADMLQKSLDYLRHLAGGAGGDLAQLRVRAYAAYLLTRQMVVTTPMLTAIRESLERQYPKQWRSDLAAGYLAAAYQLQKQNKLADELMDSQFQQLLAADAGSGAYEGYYSTDIHDAQTLYLLARHFPQRVKALPPTLMQRLVKPVADGRFNTLSAAYLVMALDAYGTALGQAGATKLGIVEIDAAGKQLPLSLPANLVPRVPFSAQAASLRLSGDNNLNTYYAVVESGFDRGLPKEEMRSGMQVFREFLGSDGKPTSTVNVGDELVVRLRLVSTQRAAIGNVALVDLLPGGFEAVLQSEPASATANADESGDQSDAQQEATATAQLGSLAGSAASAPVQYVDVREDRVLFYTGASKQIGEITYRIKATNSGRFLVPPAYAESMYERNLQARTVGGQVLTVNPPASKR</sequence>
<dbReference type="Pfam" id="PF01835">
    <property type="entry name" value="MG2"/>
    <property type="match status" value="1"/>
</dbReference>
<dbReference type="Pfam" id="PF17973">
    <property type="entry name" value="bMG10"/>
    <property type="match status" value="1"/>
</dbReference>
<dbReference type="Gene3D" id="2.60.40.3710">
    <property type="match status" value="1"/>
</dbReference>
<evidence type="ECO:0000256" key="2">
    <source>
        <dbReference type="ARBA" id="ARBA00022729"/>
    </source>
</evidence>
<dbReference type="Pfam" id="PF17972">
    <property type="entry name" value="bMG5"/>
    <property type="match status" value="1"/>
</dbReference>
<feature type="region of interest" description="Disordered" evidence="3">
    <location>
        <begin position="591"/>
        <end position="637"/>
    </location>
</feature>
<feature type="compositionally biased region" description="Acidic residues" evidence="3">
    <location>
        <begin position="611"/>
        <end position="624"/>
    </location>
</feature>
<accession>A0A6M3ZRY3</accession>
<dbReference type="InterPro" id="IPR011625">
    <property type="entry name" value="A2M_N_BRD"/>
</dbReference>
<evidence type="ECO:0000313" key="7">
    <source>
        <dbReference type="EMBL" id="QJQ01379.1"/>
    </source>
</evidence>
<evidence type="ECO:0000259" key="6">
    <source>
        <dbReference type="SMART" id="SM01360"/>
    </source>
</evidence>
<dbReference type="InterPro" id="IPR021868">
    <property type="entry name" value="Alpha_2_Macroglob_MG3"/>
</dbReference>
<protein>
    <submittedName>
        <fullName evidence="7">Alpha-2-macroglobulin</fullName>
    </submittedName>
</protein>
<feature type="domain" description="Alpha-2-macroglobulin" evidence="6">
    <location>
        <begin position="1329"/>
        <end position="1420"/>
    </location>
</feature>
<dbReference type="InterPro" id="IPR002890">
    <property type="entry name" value="MG2"/>
</dbReference>
<feature type="compositionally biased region" description="Basic and acidic residues" evidence="3">
    <location>
        <begin position="591"/>
        <end position="604"/>
    </location>
</feature>
<evidence type="ECO:0000256" key="1">
    <source>
        <dbReference type="ARBA" id="ARBA00010556"/>
    </source>
</evidence>
<dbReference type="InterPro" id="IPR001599">
    <property type="entry name" value="Macroglobln_a2"/>
</dbReference>
<dbReference type="InterPro" id="IPR051802">
    <property type="entry name" value="YfhM-like"/>
</dbReference>
<dbReference type="PANTHER" id="PTHR40094">
    <property type="entry name" value="ALPHA-2-MACROGLOBULIN HOMOLOG"/>
    <property type="match status" value="1"/>
</dbReference>
<dbReference type="RefSeq" id="WP_017450561.1">
    <property type="nucleotide sequence ID" value="NZ_CP008956.1"/>
</dbReference>
<dbReference type="GO" id="GO:0004866">
    <property type="term" value="F:endopeptidase inhibitor activity"/>
    <property type="evidence" value="ECO:0007669"/>
    <property type="project" value="InterPro"/>
</dbReference>
<feature type="domain" description="Alpha-2-macroglobulin bait region" evidence="5">
    <location>
        <begin position="1125"/>
        <end position="1264"/>
    </location>
</feature>
<evidence type="ECO:0000256" key="3">
    <source>
        <dbReference type="SAM" id="MobiDB-lite"/>
    </source>
</evidence>
<keyword evidence="2" id="KW-0732">Signal</keyword>
<feature type="transmembrane region" description="Helical" evidence="4">
    <location>
        <begin position="20"/>
        <end position="43"/>
    </location>
</feature>
<dbReference type="Pfam" id="PF11974">
    <property type="entry name" value="bMG3"/>
    <property type="match status" value="1"/>
</dbReference>
<gene>
    <name evidence="7" type="ORF">C798_14375</name>
</gene>
<keyword evidence="4" id="KW-0472">Membrane</keyword>
<dbReference type="SUPFAM" id="SSF48239">
    <property type="entry name" value="Terpenoid cyclases/Protein prenyltransferases"/>
    <property type="match status" value="1"/>
</dbReference>
<dbReference type="Pfam" id="PF00207">
    <property type="entry name" value="A2M"/>
    <property type="match status" value="1"/>
</dbReference>
<keyword evidence="4" id="KW-1133">Transmembrane helix</keyword>
<dbReference type="PANTHER" id="PTHR40094:SF1">
    <property type="entry name" value="UBIQUITIN DOMAIN-CONTAINING PROTEIN"/>
    <property type="match status" value="1"/>
</dbReference>
<dbReference type="InterPro" id="IPR041246">
    <property type="entry name" value="Bact_MG10"/>
</dbReference>
<dbReference type="Gene3D" id="1.50.10.20">
    <property type="match status" value="1"/>
</dbReference>
<dbReference type="InterPro" id="IPR008930">
    <property type="entry name" value="Terpenoid_cyclase/PrenylTrfase"/>
</dbReference>
<comment type="similarity">
    <text evidence="1">Belongs to the protease inhibitor I39 (alpha-2-macroglobulin) family. Bacterial alpha-2-macroglobulin subfamily.</text>
</comment>
<reference evidence="7 8" key="1">
    <citation type="journal article" date="2012" name="J. Bacteriol.">
        <title>Genome sequence of the pathogenic Herbaspirillum seropedicae strain Os34, isolated from rice roots.</title>
        <authorList>
            <person name="Ye W."/>
            <person name="Ye S."/>
            <person name="Liu J."/>
            <person name="Chang S."/>
            <person name="Chen M."/>
            <person name="Zhu B."/>
            <person name="Guo L."/>
            <person name="An Q."/>
        </authorList>
    </citation>
    <scope>NUCLEOTIDE SEQUENCE [LARGE SCALE GENOMIC DNA]</scope>
    <source>
        <strain evidence="7 8">Os34</strain>
    </source>
</reference>
<dbReference type="Gene3D" id="2.60.40.1930">
    <property type="match status" value="1"/>
</dbReference>
<feature type="transmembrane region" description="Helical" evidence="4">
    <location>
        <begin position="79"/>
        <end position="100"/>
    </location>
</feature>
<dbReference type="SMART" id="SM01359">
    <property type="entry name" value="A2M_N_2"/>
    <property type="match status" value="1"/>
</dbReference>
<dbReference type="EMBL" id="CP008956">
    <property type="protein sequence ID" value="QJQ01379.1"/>
    <property type="molecule type" value="Genomic_DNA"/>
</dbReference>
<feature type="compositionally biased region" description="Polar residues" evidence="3">
    <location>
        <begin position="628"/>
        <end position="637"/>
    </location>
</feature>
<dbReference type="SMART" id="SM01360">
    <property type="entry name" value="A2M"/>
    <property type="match status" value="1"/>
</dbReference>
<feature type="region of interest" description="Disordered" evidence="3">
    <location>
        <begin position="1927"/>
        <end position="1950"/>
    </location>
</feature>
<evidence type="ECO:0000313" key="8">
    <source>
        <dbReference type="Proteomes" id="UP000501648"/>
    </source>
</evidence>
<proteinExistence type="inferred from homology"/>
<evidence type="ECO:0000259" key="5">
    <source>
        <dbReference type="SMART" id="SM01359"/>
    </source>
</evidence>